<dbReference type="AlphaFoldDB" id="A0A8X8ZE24"/>
<dbReference type="FunFam" id="3.40.50.1820:FF:000136">
    <property type="entry name" value="Pheophytinase, chloroplastic"/>
    <property type="match status" value="1"/>
</dbReference>
<evidence type="ECO:0000313" key="2">
    <source>
        <dbReference type="EMBL" id="KAG6400604.1"/>
    </source>
</evidence>
<dbReference type="PANTHER" id="PTHR47280:SF1">
    <property type="entry name" value="PHEOPHYTINASE, CHLOROPLASTIC"/>
    <property type="match status" value="1"/>
</dbReference>
<reference evidence="2" key="1">
    <citation type="submission" date="2018-01" db="EMBL/GenBank/DDBJ databases">
        <authorList>
            <person name="Mao J.F."/>
        </authorList>
    </citation>
    <scope>NUCLEOTIDE SEQUENCE</scope>
    <source>
        <strain evidence="2">Huo1</strain>
        <tissue evidence="2">Leaf</tissue>
    </source>
</reference>
<comment type="caution">
    <text evidence="2">The sequence shown here is derived from an EMBL/GenBank/DDBJ whole genome shotgun (WGS) entry which is preliminary data.</text>
</comment>
<protein>
    <recommendedName>
        <fullName evidence="1">AB hydrolase-1 domain-containing protein</fullName>
    </recommendedName>
</protein>
<name>A0A8X8ZE24_SALSN</name>
<reference evidence="2" key="2">
    <citation type="submission" date="2020-08" db="EMBL/GenBank/DDBJ databases">
        <title>Plant Genome Project.</title>
        <authorList>
            <person name="Zhang R.-G."/>
        </authorList>
    </citation>
    <scope>NUCLEOTIDE SEQUENCE</scope>
    <source>
        <strain evidence="2">Huo1</strain>
        <tissue evidence="2">Leaf</tissue>
    </source>
</reference>
<dbReference type="GO" id="GO:0009507">
    <property type="term" value="C:chloroplast"/>
    <property type="evidence" value="ECO:0007669"/>
    <property type="project" value="TreeGrafter"/>
</dbReference>
<evidence type="ECO:0000259" key="1">
    <source>
        <dbReference type="Pfam" id="PF12697"/>
    </source>
</evidence>
<sequence length="515" mass="58427">MEIISCHAARCCYVLDFRGVNHLSTRRSKLPILRGERFFYILSEPGSASSRYSRVDSLRSMRLHQHRRSGRVYSRDKYEHAGSSVVAETSNSYILDGEEGGSSVSDGVRSIPKVSIPSLPDGGNGDGVDFISSRFWEWKLKLIVHYDTSGSENTDSPPVLFLPGFGVGSFHYEKQLKDLGRDYKVWALDFLGQGMSLPVEDPTLQSQDREKGSLDGETSVWGFGDESKTWAEELVFSVDLWRDQVRCFIQEVIKEPVYLVGNSLGGFVALYFAACHPEWVKGVTLLNATPFWGFLPNRERSPRLSRLFPWAGTFPLPSSLKKFIEILWQKISDPRSVTEILKQVYADHTTDVDEVYSRIVETTRHPAAAASFASIIFAPQGRLTFEENLDRCRMNKTPICLMYGKDDPWVRPVWGLQVKRRVPDAPYYEISPAGHCPHDEVPEVVNFLLRGWIRNLESDGSAMLPLLDGESSEHGVCKDLEFTREGSRRSVQVQFYGSKLSVWNWLNYQLKALFI</sequence>
<keyword evidence="3" id="KW-1185">Reference proteome</keyword>
<dbReference type="Pfam" id="PF12697">
    <property type="entry name" value="Abhydrolase_6"/>
    <property type="match status" value="1"/>
</dbReference>
<proteinExistence type="predicted"/>
<dbReference type="Proteomes" id="UP000298416">
    <property type="component" value="Unassembled WGS sequence"/>
</dbReference>
<feature type="domain" description="AB hydrolase-1" evidence="1">
    <location>
        <begin position="159"/>
        <end position="445"/>
    </location>
</feature>
<evidence type="ECO:0000313" key="3">
    <source>
        <dbReference type="Proteomes" id="UP000298416"/>
    </source>
</evidence>
<dbReference type="EMBL" id="PNBA02000014">
    <property type="protein sequence ID" value="KAG6400604.1"/>
    <property type="molecule type" value="Genomic_DNA"/>
</dbReference>
<dbReference type="InterPro" id="IPR000073">
    <property type="entry name" value="AB_hydrolase_1"/>
</dbReference>
<dbReference type="GO" id="GO:0080124">
    <property type="term" value="F:pheophytinase activity"/>
    <property type="evidence" value="ECO:0007669"/>
    <property type="project" value="InterPro"/>
</dbReference>
<dbReference type="SUPFAM" id="SSF53474">
    <property type="entry name" value="alpha/beta-Hydrolases"/>
    <property type="match status" value="1"/>
</dbReference>
<dbReference type="InterPro" id="IPR029058">
    <property type="entry name" value="AB_hydrolase_fold"/>
</dbReference>
<dbReference type="GO" id="GO:0015996">
    <property type="term" value="P:chlorophyll catabolic process"/>
    <property type="evidence" value="ECO:0007669"/>
    <property type="project" value="InterPro"/>
</dbReference>
<dbReference type="Gene3D" id="3.40.50.1820">
    <property type="entry name" value="alpha/beta hydrolase"/>
    <property type="match status" value="1"/>
</dbReference>
<organism evidence="2">
    <name type="scientific">Salvia splendens</name>
    <name type="common">Scarlet sage</name>
    <dbReference type="NCBI Taxonomy" id="180675"/>
    <lineage>
        <taxon>Eukaryota</taxon>
        <taxon>Viridiplantae</taxon>
        <taxon>Streptophyta</taxon>
        <taxon>Embryophyta</taxon>
        <taxon>Tracheophyta</taxon>
        <taxon>Spermatophyta</taxon>
        <taxon>Magnoliopsida</taxon>
        <taxon>eudicotyledons</taxon>
        <taxon>Gunneridae</taxon>
        <taxon>Pentapetalae</taxon>
        <taxon>asterids</taxon>
        <taxon>lamiids</taxon>
        <taxon>Lamiales</taxon>
        <taxon>Lamiaceae</taxon>
        <taxon>Nepetoideae</taxon>
        <taxon>Mentheae</taxon>
        <taxon>Salviinae</taxon>
        <taxon>Salvia</taxon>
        <taxon>Salvia subgen. Calosphace</taxon>
        <taxon>core Calosphace</taxon>
    </lineage>
</organism>
<gene>
    <name evidence="2" type="ORF">SASPL_137445</name>
</gene>
<dbReference type="PANTHER" id="PTHR47280">
    <property type="entry name" value="PHEOPHYTINASE, CHLOROPLASTIC"/>
    <property type="match status" value="1"/>
</dbReference>
<accession>A0A8X8ZE24</accession>
<dbReference type="InterPro" id="IPR044211">
    <property type="entry name" value="PPH_chloroplastic"/>
</dbReference>